<feature type="domain" description="Aminoacyl-tRNA synthetase class Ia" evidence="16">
    <location>
        <begin position="21"/>
        <end position="630"/>
    </location>
</feature>
<keyword evidence="5 15" id="KW-0963">Cytoplasm</keyword>
<evidence type="ECO:0000313" key="19">
    <source>
        <dbReference type="Proteomes" id="UP000199416"/>
    </source>
</evidence>
<reference evidence="19" key="1">
    <citation type="submission" date="2016-10" db="EMBL/GenBank/DDBJ databases">
        <authorList>
            <person name="Varghese N."/>
            <person name="Submissions S."/>
        </authorList>
    </citation>
    <scope>NUCLEOTIDE SEQUENCE [LARGE SCALE GENOMIC DNA]</scope>
    <source>
        <strain evidence="19">DSM 45421</strain>
    </source>
</reference>
<dbReference type="FunFam" id="3.40.50.620:FF:000063">
    <property type="entry name" value="Isoleucine--tRNA ligase"/>
    <property type="match status" value="1"/>
</dbReference>
<accession>A0A1G6S401</accession>
<evidence type="ECO:0000256" key="9">
    <source>
        <dbReference type="ARBA" id="ARBA00022833"/>
    </source>
</evidence>
<feature type="short sequence motif" description="'KMSKS' region" evidence="15">
    <location>
        <begin position="602"/>
        <end position="606"/>
    </location>
</feature>
<dbReference type="EC" id="6.1.1.5" evidence="15"/>
<comment type="cofactor">
    <cofactor evidence="1 15">
        <name>Zn(2+)</name>
        <dbReference type="ChEBI" id="CHEBI:29105"/>
    </cofactor>
</comment>
<feature type="short sequence motif" description="'HIGH' region" evidence="15">
    <location>
        <begin position="51"/>
        <end position="61"/>
    </location>
</feature>
<dbReference type="Gene3D" id="3.90.740.10">
    <property type="entry name" value="Valyl/Leucyl/Isoleucyl-tRNA synthetase, editing domain"/>
    <property type="match status" value="1"/>
</dbReference>
<dbReference type="GO" id="GO:0002161">
    <property type="term" value="F:aminoacyl-tRNA deacylase activity"/>
    <property type="evidence" value="ECO:0007669"/>
    <property type="project" value="InterPro"/>
</dbReference>
<protein>
    <recommendedName>
        <fullName evidence="15">Isoleucine--tRNA ligase</fullName>
        <ecNumber evidence="15">6.1.1.5</ecNumber>
    </recommendedName>
    <alternativeName>
        <fullName evidence="15">Isoleucyl-tRNA synthetase</fullName>
        <shortName evidence="15">IleRS</shortName>
    </alternativeName>
</protein>
<comment type="catalytic activity">
    <reaction evidence="14 15">
        <text>tRNA(Ile) + L-isoleucine + ATP = L-isoleucyl-tRNA(Ile) + AMP + diphosphate</text>
        <dbReference type="Rhea" id="RHEA:11060"/>
        <dbReference type="Rhea" id="RHEA-COMP:9666"/>
        <dbReference type="Rhea" id="RHEA-COMP:9695"/>
        <dbReference type="ChEBI" id="CHEBI:30616"/>
        <dbReference type="ChEBI" id="CHEBI:33019"/>
        <dbReference type="ChEBI" id="CHEBI:58045"/>
        <dbReference type="ChEBI" id="CHEBI:78442"/>
        <dbReference type="ChEBI" id="CHEBI:78528"/>
        <dbReference type="ChEBI" id="CHEBI:456215"/>
        <dbReference type="EC" id="6.1.1.5"/>
    </reaction>
</comment>
<keyword evidence="7 15" id="KW-0479">Metal-binding</keyword>
<evidence type="ECO:0000256" key="12">
    <source>
        <dbReference type="ARBA" id="ARBA00023146"/>
    </source>
</evidence>
<keyword evidence="11 15" id="KW-0648">Protein biosynthesis</keyword>
<evidence type="ECO:0000256" key="13">
    <source>
        <dbReference type="ARBA" id="ARBA00025217"/>
    </source>
</evidence>
<dbReference type="InterPro" id="IPR013155">
    <property type="entry name" value="M/V/L/I-tRNA-synth_anticd-bd"/>
</dbReference>
<organism evidence="18 19">
    <name type="scientific">Geodermatophilus telluris</name>
    <dbReference type="NCBI Taxonomy" id="1190417"/>
    <lineage>
        <taxon>Bacteria</taxon>
        <taxon>Bacillati</taxon>
        <taxon>Actinomycetota</taxon>
        <taxon>Actinomycetes</taxon>
        <taxon>Geodermatophilales</taxon>
        <taxon>Geodermatophilaceae</taxon>
        <taxon>Geodermatophilus</taxon>
    </lineage>
</organism>
<feature type="binding site" evidence="15">
    <location>
        <position position="605"/>
    </location>
    <ligand>
        <name>ATP</name>
        <dbReference type="ChEBI" id="CHEBI:30616"/>
    </ligand>
</feature>
<dbReference type="GO" id="GO:0008270">
    <property type="term" value="F:zinc ion binding"/>
    <property type="evidence" value="ECO:0007669"/>
    <property type="project" value="UniProtKB-UniRule"/>
</dbReference>
<dbReference type="GO" id="GO:0004822">
    <property type="term" value="F:isoleucine-tRNA ligase activity"/>
    <property type="evidence" value="ECO:0007669"/>
    <property type="project" value="UniProtKB-UniRule"/>
</dbReference>
<evidence type="ECO:0000256" key="7">
    <source>
        <dbReference type="ARBA" id="ARBA00022723"/>
    </source>
</evidence>
<evidence type="ECO:0000256" key="11">
    <source>
        <dbReference type="ARBA" id="ARBA00022917"/>
    </source>
</evidence>
<evidence type="ECO:0000259" key="17">
    <source>
        <dbReference type="Pfam" id="PF08264"/>
    </source>
</evidence>
<dbReference type="SUPFAM" id="SSF47323">
    <property type="entry name" value="Anticodon-binding domain of a subclass of class I aminoacyl-tRNA synthetases"/>
    <property type="match status" value="1"/>
</dbReference>
<keyword evidence="12 15" id="KW-0030">Aminoacyl-tRNA synthetase</keyword>
<evidence type="ECO:0000256" key="10">
    <source>
        <dbReference type="ARBA" id="ARBA00022840"/>
    </source>
</evidence>
<comment type="function">
    <text evidence="13 15">Catalyzes the attachment of isoleucine to tRNA(Ile). As IleRS can inadvertently accommodate and process structurally similar amino acids such as valine, to avoid such errors it has two additional distinct tRNA(Ile)-dependent editing activities. One activity is designated as 'pretransfer' editing and involves the hydrolysis of activated Val-AMP. The other activity is designated 'posttransfer' editing and involves deacylation of mischarged Val-tRNA(Ile).</text>
</comment>
<dbReference type="GO" id="GO:0005524">
    <property type="term" value="F:ATP binding"/>
    <property type="evidence" value="ECO:0007669"/>
    <property type="project" value="UniProtKB-UniRule"/>
</dbReference>
<keyword evidence="19" id="KW-1185">Reference proteome</keyword>
<keyword evidence="9 15" id="KW-0862">Zinc</keyword>
<dbReference type="Gene3D" id="3.40.50.620">
    <property type="entry name" value="HUPs"/>
    <property type="match status" value="2"/>
</dbReference>
<sequence length="1047" mass="115780">MSSPFRALPPQVDLPALEQDVLRRWEERGVFARSLAATEGRPQWVFYEGPPTANGRPGTHHIEARAFKDVFPRFKTMQGWHVPRRAGWDCHGLPVEIAVEQELGFAGKPDIERYGIAEFNARCRESVMRHVDAFSELTRRMGYWVDMSTAYWTMDPHYVESVWWSLQQVFDKGLLVEDHRVAPYCPRCGTGLSDHEVAQGYESITDPSVYVRLPVTDGEWAGEADLLVWTTTPWTLPSNTAVAVNPDVTYVVARRGEDTLVVAEPLLGAVFGDLDDVEVLARTPGRDWERTHYRRPFALVDFPEGEDTHFVVLADYVTTDDGTGLVHQSPAFGADDLAVCRAYGLPVVNPIDATGHFLPDVPLVGGHFFKAADAALVEDLQARGVLWREQRYEHSYPHCWRCHTPLMYYAQPSWYVRTSAVKDQLLAENEKTHWHPETIQWGRYGDWLNNNVDWALSRDRYWGTPLPIWRNDADPDRVVVVGSLAELSELAGRDLTGLDPHRPFIDEVTFTRPGEEGTYRRVPQVIDAWYDSGSMPFAQWGAPHRNQAEFEASYPAQFIAEAIDQTRGWFYSLMAVGTLVFGRSSYEDVLCLGHILAEDGRKMSKHLGNILEPIPLMDRHGADAVRWFMLAGGSPWSARRVGHETLSEVVRKVLLTYWNTASFLTLYAETNGWDPATSPAPPRAQRPLLDRWALAQLAAVTEGVTDALEAFDTQGAGRLLAQFVDDLSNWYVRRSRRRFWDGDPAALGTLHEVLDGLTRLLAPFTPFLTDHVWTTVVAPGLPGDAPDSVHLAAWPAVDADARDPQLVAQVDLVRRLVELGRSARTSAKVRTRQPLGRAVVAAAGFGALPRDLVAEVADELNVAELADLSAVGGDLVDVSVKVDFRAVGRRLGKQVQAVARAVAAADAPALVAAYRAGTASVDVDGATVPLEDGDLVVTETPREGWTVASGGGLTVALDLTLTPELERAGLFREAVRLVQEARKSSGLEVSDRIALSWAAEEPMRTALTEHADALGREVLATTVREGAVDGDGVFEGPGGLRFTIARA</sequence>
<dbReference type="GO" id="GO:0005737">
    <property type="term" value="C:cytoplasm"/>
    <property type="evidence" value="ECO:0007669"/>
    <property type="project" value="UniProtKB-SubCell"/>
</dbReference>
<evidence type="ECO:0000256" key="14">
    <source>
        <dbReference type="ARBA" id="ARBA00048359"/>
    </source>
</evidence>
<dbReference type="InterPro" id="IPR002300">
    <property type="entry name" value="aa-tRNA-synth_Ia"/>
</dbReference>
<evidence type="ECO:0000256" key="8">
    <source>
        <dbReference type="ARBA" id="ARBA00022741"/>
    </source>
</evidence>
<dbReference type="EMBL" id="FMZF01000005">
    <property type="protein sequence ID" value="SDD11642.1"/>
    <property type="molecule type" value="Genomic_DNA"/>
</dbReference>
<dbReference type="Pfam" id="PF00133">
    <property type="entry name" value="tRNA-synt_1"/>
    <property type="match status" value="1"/>
</dbReference>
<feature type="domain" description="Methionyl/Valyl/Leucyl/Isoleucyl-tRNA synthetase anticodon-binding" evidence="17">
    <location>
        <begin position="690"/>
        <end position="835"/>
    </location>
</feature>
<keyword evidence="10 15" id="KW-0067">ATP-binding</keyword>
<gene>
    <name evidence="15" type="primary">ileS</name>
    <name evidence="18" type="ORF">SAMN05660690_3439</name>
</gene>
<evidence type="ECO:0000313" key="18">
    <source>
        <dbReference type="EMBL" id="SDD11642.1"/>
    </source>
</evidence>
<dbReference type="Proteomes" id="UP000199416">
    <property type="component" value="Unassembled WGS sequence"/>
</dbReference>
<comment type="similarity">
    <text evidence="3 15">Belongs to the class-I aminoacyl-tRNA synthetase family. IleS type 2 subfamily.</text>
</comment>
<dbReference type="FunFam" id="3.40.50.620:FF:000075">
    <property type="entry name" value="Isoleucine--tRNA ligase"/>
    <property type="match status" value="1"/>
</dbReference>
<evidence type="ECO:0000259" key="16">
    <source>
        <dbReference type="Pfam" id="PF00133"/>
    </source>
</evidence>
<keyword evidence="8 15" id="KW-0547">Nucleotide-binding</keyword>
<dbReference type="STRING" id="1190417.SAMN05660690_3439"/>
<evidence type="ECO:0000256" key="1">
    <source>
        <dbReference type="ARBA" id="ARBA00001947"/>
    </source>
</evidence>
<evidence type="ECO:0000256" key="4">
    <source>
        <dbReference type="ARBA" id="ARBA00011245"/>
    </source>
</evidence>
<dbReference type="InterPro" id="IPR009008">
    <property type="entry name" value="Val/Leu/Ile-tRNA-synth_edit"/>
</dbReference>
<comment type="subcellular location">
    <subcellularLocation>
        <location evidence="2 15">Cytoplasm</location>
    </subcellularLocation>
</comment>
<proteinExistence type="inferred from homology"/>
<evidence type="ECO:0000256" key="5">
    <source>
        <dbReference type="ARBA" id="ARBA00022490"/>
    </source>
</evidence>
<dbReference type="InterPro" id="IPR009080">
    <property type="entry name" value="tRNAsynth_Ia_anticodon-bd"/>
</dbReference>
<dbReference type="GO" id="GO:0000049">
    <property type="term" value="F:tRNA binding"/>
    <property type="evidence" value="ECO:0007669"/>
    <property type="project" value="InterPro"/>
</dbReference>
<dbReference type="Pfam" id="PF19302">
    <property type="entry name" value="DUF5915"/>
    <property type="match status" value="1"/>
</dbReference>
<name>A0A1G6S401_9ACTN</name>
<dbReference type="SUPFAM" id="SSF52374">
    <property type="entry name" value="Nucleotidylyl transferase"/>
    <property type="match status" value="1"/>
</dbReference>
<dbReference type="GO" id="GO:0006428">
    <property type="term" value="P:isoleucyl-tRNA aminoacylation"/>
    <property type="evidence" value="ECO:0007669"/>
    <property type="project" value="UniProtKB-UniRule"/>
</dbReference>
<dbReference type="CDD" id="cd07961">
    <property type="entry name" value="Anticodon_Ia_Ile_ABEc"/>
    <property type="match status" value="1"/>
</dbReference>
<dbReference type="Gene3D" id="1.10.730.10">
    <property type="entry name" value="Isoleucyl-tRNA Synthetase, Domain 1"/>
    <property type="match status" value="1"/>
</dbReference>
<dbReference type="RefSeq" id="WP_175471789.1">
    <property type="nucleotide sequence ID" value="NZ_FMZF01000005.1"/>
</dbReference>
<comment type="domain">
    <text evidence="15">IleRS has two distinct active sites: one for aminoacylation and one for editing. The misactivated valine is translocated from the active site to the editing site, which sterically excludes the correctly activated isoleucine. The single editing site contains two valyl binding pockets, one specific for each substrate (Val-AMP or Val-tRNA(Ile)).</text>
</comment>
<dbReference type="AlphaFoldDB" id="A0A1G6S401"/>
<dbReference type="PANTHER" id="PTHR42780:SF1">
    <property type="entry name" value="ISOLEUCINE--TRNA LIGASE, CYTOPLASMIC"/>
    <property type="match status" value="1"/>
</dbReference>
<evidence type="ECO:0000256" key="15">
    <source>
        <dbReference type="HAMAP-Rule" id="MF_02003"/>
    </source>
</evidence>
<dbReference type="HAMAP" id="MF_02003">
    <property type="entry name" value="Ile_tRNA_synth_type2"/>
    <property type="match status" value="1"/>
</dbReference>
<dbReference type="InterPro" id="IPR033709">
    <property type="entry name" value="Anticodon_Ile_ABEc"/>
</dbReference>
<dbReference type="SUPFAM" id="SSF50677">
    <property type="entry name" value="ValRS/IleRS/LeuRS editing domain"/>
    <property type="match status" value="1"/>
</dbReference>
<dbReference type="PANTHER" id="PTHR42780">
    <property type="entry name" value="SOLEUCYL-TRNA SYNTHETASE"/>
    <property type="match status" value="1"/>
</dbReference>
<dbReference type="InterPro" id="IPR002301">
    <property type="entry name" value="Ile-tRNA-ligase"/>
</dbReference>
<keyword evidence="6 15" id="KW-0436">Ligase</keyword>
<dbReference type="NCBIfam" id="TIGR00392">
    <property type="entry name" value="ileS"/>
    <property type="match status" value="1"/>
</dbReference>
<comment type="subunit">
    <text evidence="4 15">Monomer.</text>
</comment>
<dbReference type="InterPro" id="IPR023586">
    <property type="entry name" value="Ile-tRNA-ligase_type2"/>
</dbReference>
<evidence type="ECO:0000256" key="2">
    <source>
        <dbReference type="ARBA" id="ARBA00004496"/>
    </source>
</evidence>
<evidence type="ECO:0000256" key="3">
    <source>
        <dbReference type="ARBA" id="ARBA00007078"/>
    </source>
</evidence>
<dbReference type="PRINTS" id="PR00984">
    <property type="entry name" value="TRNASYNTHILE"/>
</dbReference>
<evidence type="ECO:0000256" key="6">
    <source>
        <dbReference type="ARBA" id="ARBA00022598"/>
    </source>
</evidence>
<dbReference type="InterPro" id="IPR014729">
    <property type="entry name" value="Rossmann-like_a/b/a_fold"/>
</dbReference>
<dbReference type="Pfam" id="PF08264">
    <property type="entry name" value="Anticodon_1"/>
    <property type="match status" value="1"/>
</dbReference>